<dbReference type="RefSeq" id="XP_044567451.1">
    <property type="nucleotide sequence ID" value="XM_044701045.1"/>
</dbReference>
<organism evidence="3 4">
    <name type="scientific">Naegleria fowleri</name>
    <name type="common">Brain eating amoeba</name>
    <dbReference type="NCBI Taxonomy" id="5763"/>
    <lineage>
        <taxon>Eukaryota</taxon>
        <taxon>Discoba</taxon>
        <taxon>Heterolobosea</taxon>
        <taxon>Tetramitia</taxon>
        <taxon>Eutetramitia</taxon>
        <taxon>Vahlkampfiidae</taxon>
        <taxon>Naegleria</taxon>
    </lineage>
</organism>
<reference evidence="3 4" key="1">
    <citation type="journal article" date="2019" name="Sci. Rep.">
        <title>Nanopore sequencing improves the draft genome of the human pathogenic amoeba Naegleria fowleri.</title>
        <authorList>
            <person name="Liechti N."/>
            <person name="Schurch N."/>
            <person name="Bruggmann R."/>
            <person name="Wittwer M."/>
        </authorList>
    </citation>
    <scope>NUCLEOTIDE SEQUENCE [LARGE SCALE GENOMIC DNA]</scope>
    <source>
        <strain evidence="3 4">ATCC 30894</strain>
    </source>
</reference>
<comment type="caution">
    <text evidence="3">The sequence shown here is derived from an EMBL/GenBank/DDBJ whole genome shotgun (WGS) entry which is preliminary data.</text>
</comment>
<evidence type="ECO:0000313" key="3">
    <source>
        <dbReference type="EMBL" id="KAF0982738.1"/>
    </source>
</evidence>
<dbReference type="Proteomes" id="UP000444721">
    <property type="component" value="Unassembled WGS sequence"/>
</dbReference>
<dbReference type="InterPro" id="IPR056604">
    <property type="entry name" value="GBF1-like_TPR"/>
</dbReference>
<feature type="domain" description="SEC7" evidence="2">
    <location>
        <begin position="647"/>
        <end position="930"/>
    </location>
</feature>
<dbReference type="GeneID" id="68117932"/>
<evidence type="ECO:0000256" key="1">
    <source>
        <dbReference type="SAM" id="MobiDB-lite"/>
    </source>
</evidence>
<feature type="region of interest" description="Disordered" evidence="1">
    <location>
        <begin position="1294"/>
        <end position="1325"/>
    </location>
</feature>
<dbReference type="VEuPathDB" id="AmoebaDB:NF0106550"/>
<keyword evidence="4" id="KW-1185">Reference proteome</keyword>
<proteinExistence type="predicted"/>
<feature type="compositionally biased region" description="Low complexity" evidence="1">
    <location>
        <begin position="1498"/>
        <end position="1511"/>
    </location>
</feature>
<dbReference type="EMBL" id="VFQX01000007">
    <property type="protein sequence ID" value="KAF0982738.1"/>
    <property type="molecule type" value="Genomic_DNA"/>
</dbReference>
<feature type="compositionally biased region" description="Acidic residues" evidence="1">
    <location>
        <begin position="1309"/>
        <end position="1319"/>
    </location>
</feature>
<feature type="region of interest" description="Disordered" evidence="1">
    <location>
        <begin position="2061"/>
        <end position="2100"/>
    </location>
</feature>
<dbReference type="GO" id="GO:0005085">
    <property type="term" value="F:guanyl-nucleotide exchange factor activity"/>
    <property type="evidence" value="ECO:0007669"/>
    <property type="project" value="InterPro"/>
</dbReference>
<evidence type="ECO:0000313" key="4">
    <source>
        <dbReference type="Proteomes" id="UP000444721"/>
    </source>
</evidence>
<dbReference type="Gene3D" id="1.10.1000.11">
    <property type="entry name" value="Arf Nucleotide-binding Site Opener,domain 2"/>
    <property type="match status" value="1"/>
</dbReference>
<dbReference type="PANTHER" id="PTHR10663:SF388">
    <property type="entry name" value="GOLGI-SPECIFIC BREFELDIN A-RESISTANCE GUANINE NUCLEOTIDE EXCHANGE FACTOR 1"/>
    <property type="match status" value="1"/>
</dbReference>
<dbReference type="GO" id="GO:0016192">
    <property type="term" value="P:vesicle-mediated transport"/>
    <property type="evidence" value="ECO:0007669"/>
    <property type="project" value="UniProtKB-ARBA"/>
</dbReference>
<dbReference type="PROSITE" id="PS50190">
    <property type="entry name" value="SEC7"/>
    <property type="match status" value="1"/>
</dbReference>
<dbReference type="Pfam" id="PF01369">
    <property type="entry name" value="Sec7"/>
    <property type="match status" value="1"/>
</dbReference>
<protein>
    <recommendedName>
        <fullName evidence="2">SEC7 domain-containing protein</fullName>
    </recommendedName>
</protein>
<gene>
    <name evidence="3" type="ORF">FDP41_010717</name>
</gene>
<dbReference type="InterPro" id="IPR023394">
    <property type="entry name" value="Sec7_C_sf"/>
</dbReference>
<dbReference type="InterPro" id="IPR000904">
    <property type="entry name" value="Sec7_dom"/>
</dbReference>
<dbReference type="VEuPathDB" id="AmoebaDB:FDP41_010717"/>
<feature type="region of interest" description="Disordered" evidence="1">
    <location>
        <begin position="1215"/>
        <end position="1237"/>
    </location>
</feature>
<dbReference type="Pfam" id="PF23325">
    <property type="entry name" value="TPR_28"/>
    <property type="match status" value="1"/>
</dbReference>
<dbReference type="SMART" id="SM00222">
    <property type="entry name" value="Sec7"/>
    <property type="match status" value="1"/>
</dbReference>
<dbReference type="SUPFAM" id="SSF48425">
    <property type="entry name" value="Sec7 domain"/>
    <property type="match status" value="1"/>
</dbReference>
<dbReference type="PANTHER" id="PTHR10663">
    <property type="entry name" value="GUANYL-NUCLEOTIDE EXCHANGE FACTOR"/>
    <property type="match status" value="1"/>
</dbReference>
<sequence>MDNGVQQQQHFPLQKLVLGEVNALILGMRNVHSMRFSNRYRFQYENIPRQQGSVGNESSILIGMRNLRERISSNLTWQTLSTMDILQPFFAIIKSEDTEGRLTSMALRSLQKFLEFPDFIGVSQSTHHNNSEDAKIIIEEIVTSVQQCQFEFNATDSGSISEAGGPIILDHSLGSGLGSIASVSSETSLLESVLTQIINTFLCCVKSEAGKLLDESTILEIIKSILRIGRETRPSTDSLRKTAELAIYDIVTIIFSRRLNEKSNESSTTGELIFEFICDMCDIYSTSSAVPDTSSQPSMKLGSSTNTMSTTVNSIGTRYLGINLACHVIELLGDRLTLSSYQNILRMVCNQLCRALLRNVNISYQTILFLANGEMMFSGSTQSGLGSNSTITSSVLATANGGNLQPTHSNYGNNLMLLSAALKCSITYLFSLANIRIFLHEQISAILLSLLQHLSPSQQQYGSSSKKSQFSNSPILGNTSLFLPFELQELILEYLVEVCRDSNFIAFLYRHYDCYGCFDKKNQVNVNSIPNLFEHIYLYLNSYIGLNSSVSGTMLGNPSIQNNIIGNTIQIGQSGSSNFNNFTSNSSSSTSLSSSSLGSSNLHTLHVLAWQGLLSVVRCLAERCQEQQEQNVRQSLDMNVVNNMTSEIKLHKKQKHRMMEIVSLFNSSPLEGVTQLLQIYNITIPKDLTSFIRNENSVDENSITVDWNEAVSLLQRASEKISNFLLEYNVWLDKQKIVDYFNSFSSPANTIVDIKIKESAFTETNRTLTENTYLIPILSKSKKDPLRNVLPLEVMRQFMDGFDFYGMRIDEAMRYFINRCKISGEGQQVERIVKLLGECYYRDNNTNFAKERHISCNARIVPAVPYLANGEQAWILAVAIMMLHTDLHHHHNRNNRMNLEGFIRTVGYHEELQDMPKEELQKIFHYVLTNEFEVVTGLIDSYKSETVWNELIIRGSMEYYERNFNQKSSSISNENDNLLPFIYDMEMFQSMWGHVILATTIILENSDDIHLLELAIRGFLDSARVAATYHLHHVFDNLVITLCKFTTLLDGVTPPSISVVNCSNNSSQQTLDSTGLTWPTNTSISTTIVSHDGVVISTINGGVDGVVTSPASPSANNQIINSSSSSFNSNIGSKVASSSRTDKNRSIVMFGHNEKAKLACRTVFAITRKYGDNLREGWKNILDLICRMRELELLPESLVESRLVRQLREFQFSSSHESKISSPRKESGSDQSLSNQASSQLLTSGSSLYGHIISSISKSATKKLKPKSQNQTQTQVKSATFSLLSSVFGGFYGSSSSEESNVKKKNNWDDSDDSDDDSESQALGGQDTEFEHFSIEIKHALDEARKCIEQCRIVELLMMDAKELSGHSLEYLLSALIRNGKPSGVLMSMHIPAPHLFALKTSTTPQKQSPTSNSTVTYYYYERDIETSLFCLDLLCDVLISNNLNRNTITDRLKLIWNYAYGHVYKLMISILQIYEPINVIQSIYQVSSSAQSAPSSLGSSSKVSGSTNSLPSERASPISTSTTTLRTRMTKQHYHILQRCITCIWRLCMELSTPSTSLNQVTDKSSSEQQEWSFIQKEMLSVLIDHLGKQWNEGLLGVFHMSLLPMIHMFLSRHGENLLSPMGKKFIHERTNMTNNTSGNTLVLSSISQVIVEFWDHLVFKMLKSISTASTSWINNNPSSTLFTSLKPSQQLQLISRSLDVLTLSLQQNTTHSQDSSNFNIWFVVPDNIPTFVQTLISILSASITTNVNVQSSNSNHTQFIGTLKKLMTLAQDILSILENLVPEILKRIVSTAFSSVNGSQNVIRLDNKWINAWLSILEGISVFCCTGGINNSSSSGNALHLLMSQLNNNQIQMLSQLQRDIRTQALSALQRSLIVSCDFKYASSLNQQLMNDSPNENLKYLLNDQLLMLCMEKVLIKSFLQTLLGLKPKTTEYQSNHNTEMDISSLEELRVRANNLLARIFLHFLPRMFTISENQQESGFHSLWLLILQIMYSFLLVKPKSDHLREALPELLKNMILVMNNIEVFKLNPQLWTLTENELSQTMPSLVEDVKPRIIASMNSNQSDNNLSNESETNASPAATSSVLPTPNEQEVTQPRQQ</sequence>
<dbReference type="VEuPathDB" id="AmoebaDB:NfTy_014190"/>
<dbReference type="GO" id="GO:0005737">
    <property type="term" value="C:cytoplasm"/>
    <property type="evidence" value="ECO:0007669"/>
    <property type="project" value="UniProtKB-ARBA"/>
</dbReference>
<dbReference type="GO" id="GO:0032012">
    <property type="term" value="P:regulation of ARF protein signal transduction"/>
    <property type="evidence" value="ECO:0007669"/>
    <property type="project" value="InterPro"/>
</dbReference>
<feature type="compositionally biased region" description="Basic and acidic residues" evidence="1">
    <location>
        <begin position="1216"/>
        <end position="1228"/>
    </location>
</feature>
<dbReference type="OrthoDB" id="10258608at2759"/>
<accession>A0A6A5CAS0</accession>
<name>A0A6A5CAS0_NAEFO</name>
<dbReference type="GO" id="GO:0012505">
    <property type="term" value="C:endomembrane system"/>
    <property type="evidence" value="ECO:0007669"/>
    <property type="project" value="UniProtKB-ARBA"/>
</dbReference>
<dbReference type="InterPro" id="IPR035999">
    <property type="entry name" value="Sec7_dom_sf"/>
</dbReference>
<dbReference type="OMA" id="TILFMAN"/>
<feature type="region of interest" description="Disordered" evidence="1">
    <location>
        <begin position="1498"/>
        <end position="1522"/>
    </location>
</feature>
<evidence type="ECO:0000259" key="2">
    <source>
        <dbReference type="PROSITE" id="PS50190"/>
    </source>
</evidence>